<keyword evidence="3" id="KW-0202">Cytokine</keyword>
<dbReference type="Gene3D" id="3.30.429.10">
    <property type="entry name" value="Macrophage Migration Inhibitory Factor"/>
    <property type="match status" value="1"/>
</dbReference>
<comment type="similarity">
    <text evidence="2">Belongs to the MIF family.</text>
</comment>
<accession>A0A7M5X709</accession>
<dbReference type="SUPFAM" id="SSF55331">
    <property type="entry name" value="Tautomerase/MIF"/>
    <property type="match status" value="1"/>
</dbReference>
<keyword evidence="5" id="KW-0413">Isomerase</keyword>
<dbReference type="EnsemblMetazoa" id="CLYHEMT018554.4">
    <property type="protein sequence ID" value="CLYHEMP018554.4"/>
    <property type="gene ID" value="CLYHEMG018554"/>
</dbReference>
<evidence type="ECO:0000256" key="5">
    <source>
        <dbReference type="ARBA" id="ARBA00023235"/>
    </source>
</evidence>
<keyword evidence="4" id="KW-0964">Secreted</keyword>
<evidence type="ECO:0000256" key="11">
    <source>
        <dbReference type="ARBA" id="ARBA00041912"/>
    </source>
</evidence>
<evidence type="ECO:0000256" key="8">
    <source>
        <dbReference type="ARBA" id="ARBA00038932"/>
    </source>
</evidence>
<evidence type="ECO:0000313" key="13">
    <source>
        <dbReference type="EnsemblMetazoa" id="CLYHEMP018554.4"/>
    </source>
</evidence>
<dbReference type="GO" id="GO:0050178">
    <property type="term" value="F:phenylpyruvate tautomerase activity"/>
    <property type="evidence" value="ECO:0007669"/>
    <property type="project" value="UniProtKB-EC"/>
</dbReference>
<evidence type="ECO:0000256" key="7">
    <source>
        <dbReference type="ARBA" id="ARBA00036823"/>
    </source>
</evidence>
<dbReference type="GO" id="GO:0005615">
    <property type="term" value="C:extracellular space"/>
    <property type="evidence" value="ECO:0007669"/>
    <property type="project" value="UniProtKB-KW"/>
</dbReference>
<dbReference type="OrthoDB" id="341482at2759"/>
<comment type="subcellular location">
    <subcellularLocation>
        <location evidence="1">Secreted</location>
    </subcellularLocation>
</comment>
<evidence type="ECO:0000256" key="1">
    <source>
        <dbReference type="ARBA" id="ARBA00004613"/>
    </source>
</evidence>
<dbReference type="EC" id="5.3.2.1" evidence="9"/>
<dbReference type="InterPro" id="IPR001398">
    <property type="entry name" value="Macrophage_inhib_fac"/>
</dbReference>
<protein>
    <recommendedName>
        <fullName evidence="12">L-dopachrome isomerase</fullName>
        <ecNumber evidence="9">5.3.2.1</ecNumber>
        <ecNumber evidence="8">5.3.3.12</ecNumber>
    </recommendedName>
    <alternativeName>
        <fullName evidence="10">L-dopachrome tautomerase</fullName>
    </alternativeName>
    <alternativeName>
        <fullName evidence="11">Phenylpyruvate tautomerase</fullName>
    </alternativeName>
</protein>
<dbReference type="GO" id="GO:0004167">
    <property type="term" value="F:dopachrome isomerase activity"/>
    <property type="evidence" value="ECO:0007669"/>
    <property type="project" value="UniProtKB-EC"/>
</dbReference>
<dbReference type="GO" id="GO:0005125">
    <property type="term" value="F:cytokine activity"/>
    <property type="evidence" value="ECO:0007669"/>
    <property type="project" value="UniProtKB-KW"/>
</dbReference>
<evidence type="ECO:0000256" key="2">
    <source>
        <dbReference type="ARBA" id="ARBA00005851"/>
    </source>
</evidence>
<evidence type="ECO:0000256" key="10">
    <source>
        <dbReference type="ARBA" id="ARBA00041631"/>
    </source>
</evidence>
<evidence type="ECO:0000256" key="3">
    <source>
        <dbReference type="ARBA" id="ARBA00022514"/>
    </source>
</evidence>
<dbReference type="Proteomes" id="UP000594262">
    <property type="component" value="Unplaced"/>
</dbReference>
<sequence>MPHLRIHTNLTKDPFTEEFIKNVTQKLASVMSLPPAHAPVFSLSVGETMYYMGSYEPSAFITFATLGDSPKEEMNQQCAEVIFEAMKDIGVPQNRIDIVFNVYPKSCVAMDGKLFSKWKFD</sequence>
<evidence type="ECO:0000256" key="9">
    <source>
        <dbReference type="ARBA" id="ARBA00039086"/>
    </source>
</evidence>
<keyword evidence="14" id="KW-1185">Reference proteome</keyword>
<evidence type="ECO:0000256" key="4">
    <source>
        <dbReference type="ARBA" id="ARBA00022525"/>
    </source>
</evidence>
<comment type="catalytic activity">
    <reaction evidence="7">
        <text>L-dopachrome = 5,6-dihydroxyindole-2-carboxylate</text>
        <dbReference type="Rhea" id="RHEA:13041"/>
        <dbReference type="ChEBI" id="CHEBI:16875"/>
        <dbReference type="ChEBI" id="CHEBI:57509"/>
        <dbReference type="EC" id="5.3.3.12"/>
    </reaction>
</comment>
<dbReference type="InterPro" id="IPR014347">
    <property type="entry name" value="Tautomerase/MIF_sf"/>
</dbReference>
<evidence type="ECO:0000256" key="6">
    <source>
        <dbReference type="ARBA" id="ARBA00036735"/>
    </source>
</evidence>
<dbReference type="Pfam" id="PF01187">
    <property type="entry name" value="MIF"/>
    <property type="match status" value="1"/>
</dbReference>
<evidence type="ECO:0000313" key="14">
    <source>
        <dbReference type="Proteomes" id="UP000594262"/>
    </source>
</evidence>
<comment type="catalytic activity">
    <reaction evidence="6">
        <text>3-phenylpyruvate = enol-phenylpyruvate</text>
        <dbReference type="Rhea" id="RHEA:17097"/>
        <dbReference type="ChEBI" id="CHEBI:16815"/>
        <dbReference type="ChEBI" id="CHEBI:18005"/>
        <dbReference type="EC" id="5.3.2.1"/>
    </reaction>
</comment>
<organism evidence="13 14">
    <name type="scientific">Clytia hemisphaerica</name>
    <dbReference type="NCBI Taxonomy" id="252671"/>
    <lineage>
        <taxon>Eukaryota</taxon>
        <taxon>Metazoa</taxon>
        <taxon>Cnidaria</taxon>
        <taxon>Hydrozoa</taxon>
        <taxon>Hydroidolina</taxon>
        <taxon>Leptothecata</taxon>
        <taxon>Obeliida</taxon>
        <taxon>Clytiidae</taxon>
        <taxon>Clytia</taxon>
    </lineage>
</organism>
<name>A0A7M5X709_9CNID</name>
<dbReference type="PANTHER" id="PTHR11954:SF6">
    <property type="entry name" value="MACROPHAGE MIGRATION INHIBITORY FACTOR"/>
    <property type="match status" value="1"/>
</dbReference>
<proteinExistence type="inferred from homology"/>
<dbReference type="AlphaFoldDB" id="A0A7M5X709"/>
<dbReference type="EC" id="5.3.3.12" evidence="8"/>
<evidence type="ECO:0000256" key="12">
    <source>
        <dbReference type="ARBA" id="ARBA00042730"/>
    </source>
</evidence>
<reference evidence="13" key="1">
    <citation type="submission" date="2021-01" db="UniProtKB">
        <authorList>
            <consortium name="EnsemblMetazoa"/>
        </authorList>
    </citation>
    <scope>IDENTIFICATION</scope>
</reference>
<dbReference type="PANTHER" id="PTHR11954">
    <property type="entry name" value="D-DOPACHROME DECARBOXYLASE"/>
    <property type="match status" value="1"/>
</dbReference>